<name>A0A1D9P5Q5_9FIRM</name>
<dbReference type="AlphaFoldDB" id="A0A1D9P5Q5"/>
<evidence type="ECO:0000313" key="2">
    <source>
        <dbReference type="Proteomes" id="UP000179284"/>
    </source>
</evidence>
<geneLocation type="plasmid" evidence="2">
    <name>pnp144</name>
</geneLocation>
<keyword evidence="2" id="KW-1185">Reference proteome</keyword>
<evidence type="ECO:0000313" key="1">
    <source>
        <dbReference type="EMBL" id="AOZ97822.1"/>
    </source>
</evidence>
<dbReference type="OrthoDB" id="9900335at2"/>
<keyword evidence="1" id="KW-0614">Plasmid</keyword>
<dbReference type="RefSeq" id="WP_071177581.1">
    <property type="nucleotide sequence ID" value="NZ_CP017832.1"/>
</dbReference>
<reference evidence="2" key="1">
    <citation type="submission" date="2016-10" db="EMBL/GenBank/DDBJ databases">
        <title>The complete genome sequence of the rumen bacterium Butyrivibrio hungatei MB2003.</title>
        <authorList>
            <person name="Palevich N."/>
            <person name="Kelly W.J."/>
            <person name="Leahy S.C."/>
            <person name="Altermann E."/>
            <person name="Rakonjac J."/>
            <person name="Attwood G.T."/>
        </authorList>
    </citation>
    <scope>NUCLEOTIDE SEQUENCE [LARGE SCALE GENOMIC DNA]</scope>
    <source>
        <strain evidence="2">MB2003</strain>
        <plasmid evidence="2">Plasmid pnp144</plasmid>
    </source>
</reference>
<proteinExistence type="predicted"/>
<accession>A0A1D9P5Q5</accession>
<dbReference type="KEGG" id="bhu:bhn_II023"/>
<gene>
    <name evidence="1" type="ORF">bhn_II023</name>
</gene>
<organism evidence="1 2">
    <name type="scientific">Butyrivibrio hungatei</name>
    <dbReference type="NCBI Taxonomy" id="185008"/>
    <lineage>
        <taxon>Bacteria</taxon>
        <taxon>Bacillati</taxon>
        <taxon>Bacillota</taxon>
        <taxon>Clostridia</taxon>
        <taxon>Lachnospirales</taxon>
        <taxon>Lachnospiraceae</taxon>
        <taxon>Butyrivibrio</taxon>
    </lineage>
</organism>
<sequence>MKLKFKNGNAASRAALISCIVAVGIGFGGIVTSAIANNTNAQVTVSYYTGKPTNPKASYEDAFADGDSAVNRVTYTTKSLGRLQWGEPDSDGRYEVYYDASDVHTMAAGVNDAEARYLELYQKYTDAYKAVME</sequence>
<dbReference type="EMBL" id="CP017832">
    <property type="protein sequence ID" value="AOZ97822.1"/>
    <property type="molecule type" value="Genomic_DNA"/>
</dbReference>
<dbReference type="Proteomes" id="UP000179284">
    <property type="component" value="Plasmid pNP144"/>
</dbReference>
<protein>
    <submittedName>
        <fullName evidence="1">Uncharacterized protein</fullName>
    </submittedName>
</protein>